<reference evidence="2 3" key="1">
    <citation type="journal article" date="2020" name="Cell Rep.">
        <title>Local necrotic cells trigger systemic immune activation via gut microbiome dysbiosis in Drosophila.</title>
        <authorList>
            <person name="Kosakamoto H."/>
            <person name="Yamauchi T."/>
            <person name="Akuzawa-Tokita Y."/>
            <person name="Nishimura K."/>
            <person name="Soga T."/>
            <person name="Murakami T."/>
            <person name="Mori H."/>
            <person name="Yamamoto K."/>
            <person name="Miyazaki R."/>
            <person name="Koto A."/>
            <person name="Miura M."/>
            <person name="Obata F."/>
        </authorList>
    </citation>
    <scope>NUCLEOTIDE SEQUENCE [LARGE SCALE GENOMIC DNA]</scope>
    <source>
        <strain evidence="2 3">Ai</strain>
    </source>
</reference>
<dbReference type="Proteomes" id="UP000548726">
    <property type="component" value="Unassembled WGS sequence"/>
</dbReference>
<protein>
    <recommendedName>
        <fullName evidence="1">HTH cro/C1-type domain-containing protein</fullName>
    </recommendedName>
</protein>
<evidence type="ECO:0000259" key="1">
    <source>
        <dbReference type="PROSITE" id="PS50943"/>
    </source>
</evidence>
<evidence type="ECO:0000313" key="3">
    <source>
        <dbReference type="Proteomes" id="UP000548726"/>
    </source>
</evidence>
<sequence length="148" mass="17094">MQKIYSDETFRSRKFSFDCIHSPAVKGQNGCMKEKQLTPEEVAKNRHTLRFVKSWMKLRKITQRKLAEDLSMSEPSVSKWLNGKVNMTLSQFVRVAEILEARPEELLFDPAEKDKAQKYKEAAELAENLDPAAFEAWIAAGKAMRKRD</sequence>
<feature type="domain" description="HTH cro/C1-type" evidence="1">
    <location>
        <begin position="52"/>
        <end position="106"/>
    </location>
</feature>
<keyword evidence="3" id="KW-1185">Reference proteome</keyword>
<organism evidence="2 3">
    <name type="scientific">Acetobacter persici</name>
    <dbReference type="NCBI Taxonomy" id="1076596"/>
    <lineage>
        <taxon>Bacteria</taxon>
        <taxon>Pseudomonadati</taxon>
        <taxon>Pseudomonadota</taxon>
        <taxon>Alphaproteobacteria</taxon>
        <taxon>Acetobacterales</taxon>
        <taxon>Acetobacteraceae</taxon>
        <taxon>Acetobacter</taxon>
    </lineage>
</organism>
<dbReference type="SMART" id="SM00530">
    <property type="entry name" value="HTH_XRE"/>
    <property type="match status" value="1"/>
</dbReference>
<dbReference type="PROSITE" id="PS50943">
    <property type="entry name" value="HTH_CROC1"/>
    <property type="match status" value="1"/>
</dbReference>
<dbReference type="Gene3D" id="1.10.260.40">
    <property type="entry name" value="lambda repressor-like DNA-binding domains"/>
    <property type="match status" value="1"/>
</dbReference>
<comment type="caution">
    <text evidence="2">The sequence shown here is derived from an EMBL/GenBank/DDBJ whole genome shotgun (WGS) entry which is preliminary data.</text>
</comment>
<dbReference type="GO" id="GO:0003677">
    <property type="term" value="F:DNA binding"/>
    <property type="evidence" value="ECO:0007669"/>
    <property type="project" value="InterPro"/>
</dbReference>
<dbReference type="AlphaFoldDB" id="A0A6V8IBH3"/>
<dbReference type="RefSeq" id="WP_237388978.1">
    <property type="nucleotide sequence ID" value="NZ_BLJP01000012.1"/>
</dbReference>
<accession>A0A6V8IBH3</accession>
<name>A0A6V8IBH3_9PROT</name>
<gene>
    <name evidence="2" type="ORF">DmAi_24660</name>
</gene>
<dbReference type="Pfam" id="PF13443">
    <property type="entry name" value="HTH_26"/>
    <property type="match status" value="1"/>
</dbReference>
<proteinExistence type="predicted"/>
<dbReference type="InterPro" id="IPR010982">
    <property type="entry name" value="Lambda_DNA-bd_dom_sf"/>
</dbReference>
<evidence type="ECO:0000313" key="2">
    <source>
        <dbReference type="EMBL" id="GFE94407.1"/>
    </source>
</evidence>
<dbReference type="InterPro" id="IPR001387">
    <property type="entry name" value="Cro/C1-type_HTH"/>
</dbReference>
<dbReference type="SUPFAM" id="SSF47413">
    <property type="entry name" value="lambda repressor-like DNA-binding domains"/>
    <property type="match status" value="1"/>
</dbReference>
<dbReference type="EMBL" id="BLJP01000012">
    <property type="protein sequence ID" value="GFE94407.1"/>
    <property type="molecule type" value="Genomic_DNA"/>
</dbReference>
<dbReference type="CDD" id="cd00093">
    <property type="entry name" value="HTH_XRE"/>
    <property type="match status" value="1"/>
</dbReference>